<evidence type="ECO:0000256" key="2">
    <source>
        <dbReference type="ARBA" id="ARBA00022771"/>
    </source>
</evidence>
<dbReference type="InterPro" id="IPR003656">
    <property type="entry name" value="Znf_BED"/>
</dbReference>
<dbReference type="AlphaFoldDB" id="A0A8J4V485"/>
<accession>A0A8J4V485</accession>
<evidence type="ECO:0000259" key="4">
    <source>
        <dbReference type="Pfam" id="PF02892"/>
    </source>
</evidence>
<keyword evidence="2" id="KW-0863">Zinc-finger</keyword>
<dbReference type="InterPro" id="IPR036236">
    <property type="entry name" value="Znf_C2H2_sf"/>
</dbReference>
<dbReference type="SUPFAM" id="SSF57667">
    <property type="entry name" value="beta-beta-alpha zinc fingers"/>
    <property type="match status" value="1"/>
</dbReference>
<dbReference type="GO" id="GO:0003677">
    <property type="term" value="F:DNA binding"/>
    <property type="evidence" value="ECO:0007669"/>
    <property type="project" value="InterPro"/>
</dbReference>
<dbReference type="EMBL" id="AJWJ01000213">
    <property type="protein sequence ID" value="KAF2073307.1"/>
    <property type="molecule type" value="Genomic_DNA"/>
</dbReference>
<evidence type="ECO:0000313" key="6">
    <source>
        <dbReference type="Proteomes" id="UP000695562"/>
    </source>
</evidence>
<evidence type="ECO:0000256" key="1">
    <source>
        <dbReference type="ARBA" id="ARBA00022723"/>
    </source>
</evidence>
<evidence type="ECO:0000313" key="5">
    <source>
        <dbReference type="EMBL" id="KAF2073307.1"/>
    </source>
</evidence>
<keyword evidence="6" id="KW-1185">Reference proteome</keyword>
<name>A0A8J4V485_9MYCE</name>
<feature type="domain" description="BED-type" evidence="4">
    <location>
        <begin position="12"/>
        <end position="52"/>
    </location>
</feature>
<dbReference type="GO" id="GO:0008270">
    <property type="term" value="F:zinc ion binding"/>
    <property type="evidence" value="ECO:0007669"/>
    <property type="project" value="UniProtKB-KW"/>
</dbReference>
<dbReference type="Proteomes" id="UP000695562">
    <property type="component" value="Unassembled WGS sequence"/>
</dbReference>
<keyword evidence="1" id="KW-0479">Metal-binding</keyword>
<proteinExistence type="predicted"/>
<reference evidence="5" key="1">
    <citation type="submission" date="2020-01" db="EMBL/GenBank/DDBJ databases">
        <title>Development of genomics and gene disruption for Polysphondylium violaceum indicates a role for the polyketide synthase stlB in stalk morphogenesis.</title>
        <authorList>
            <person name="Narita B."/>
            <person name="Kawabe Y."/>
            <person name="Kin K."/>
            <person name="Saito T."/>
            <person name="Gibbs R."/>
            <person name="Kuspa A."/>
            <person name="Muzny D."/>
            <person name="Queller D."/>
            <person name="Richards S."/>
            <person name="Strassman J."/>
            <person name="Sucgang R."/>
            <person name="Worley K."/>
            <person name="Schaap P."/>
        </authorList>
    </citation>
    <scope>NUCLEOTIDE SEQUENCE</scope>
    <source>
        <strain evidence="5">QSvi11</strain>
    </source>
</reference>
<evidence type="ECO:0000256" key="3">
    <source>
        <dbReference type="ARBA" id="ARBA00022833"/>
    </source>
</evidence>
<organism evidence="5 6">
    <name type="scientific">Polysphondylium violaceum</name>
    <dbReference type="NCBI Taxonomy" id="133409"/>
    <lineage>
        <taxon>Eukaryota</taxon>
        <taxon>Amoebozoa</taxon>
        <taxon>Evosea</taxon>
        <taxon>Eumycetozoa</taxon>
        <taxon>Dictyostelia</taxon>
        <taxon>Dictyosteliales</taxon>
        <taxon>Dictyosteliaceae</taxon>
        <taxon>Polysphondylium</taxon>
    </lineage>
</organism>
<dbReference type="Pfam" id="PF02892">
    <property type="entry name" value="zf-BED"/>
    <property type="match status" value="1"/>
</dbReference>
<keyword evidence="3" id="KW-0862">Zinc</keyword>
<comment type="caution">
    <text evidence="5">The sequence shown here is derived from an EMBL/GenBank/DDBJ whole genome shotgun (WGS) entry which is preliminary data.</text>
</comment>
<protein>
    <recommendedName>
        <fullName evidence="4">BED-type domain-containing protein</fullName>
    </recommendedName>
</protein>
<gene>
    <name evidence="5" type="ORF">CYY_005384</name>
</gene>
<sequence>MKARRTKKILNPVWQFFKRGDNKAVCNTCSYSYNISGANNSSGNAKKHLQRAKCSGGVQYCKEVLGITMPNNPSITISTKECY</sequence>